<reference evidence="1 2" key="1">
    <citation type="submission" date="2017-11" db="EMBL/GenBank/DDBJ databases">
        <title>Draft Genome Sequence of Lactobacillus curieae NBRC 111893 isolated from Koso, a Japanese sugar-Vegetable Fermented Beverage.</title>
        <authorList>
            <person name="Chiou T.Y."/>
            <person name="Oshima K."/>
            <person name="Suda W."/>
            <person name="Hattori M."/>
            <person name="Takahashi T."/>
        </authorList>
    </citation>
    <scope>NUCLEOTIDE SEQUENCE [LARGE SCALE GENOMIC DNA]</scope>
    <source>
        <strain evidence="1 2">NBRC111893</strain>
    </source>
</reference>
<dbReference type="EMBL" id="BEXA01000009">
    <property type="protein sequence ID" value="GAY74370.1"/>
    <property type="molecule type" value="Genomic_DNA"/>
</dbReference>
<name>A0A401FPQ3_9LACO</name>
<organism evidence="1 2">
    <name type="scientific">Lentilactobacillus kosonis</name>
    <dbReference type="NCBI Taxonomy" id="2810561"/>
    <lineage>
        <taxon>Bacteria</taxon>
        <taxon>Bacillati</taxon>
        <taxon>Bacillota</taxon>
        <taxon>Bacilli</taxon>
        <taxon>Lactobacillales</taxon>
        <taxon>Lactobacillaceae</taxon>
        <taxon>Lentilactobacillus</taxon>
    </lineage>
</organism>
<evidence type="ECO:0008006" key="3">
    <source>
        <dbReference type="Google" id="ProtNLM"/>
    </source>
</evidence>
<dbReference type="Pfam" id="PF14253">
    <property type="entry name" value="AbiH"/>
    <property type="match status" value="1"/>
</dbReference>
<dbReference type="AlphaFoldDB" id="A0A401FPQ3"/>
<evidence type="ECO:0000313" key="2">
    <source>
        <dbReference type="Proteomes" id="UP000286974"/>
    </source>
</evidence>
<comment type="caution">
    <text evidence="1">The sequence shown here is derived from an EMBL/GenBank/DDBJ whole genome shotgun (WGS) entry which is preliminary data.</text>
</comment>
<protein>
    <recommendedName>
        <fullName evidence="3">Bacteriophage abortive infection AbiH</fullName>
    </recommendedName>
</protein>
<dbReference type="InterPro" id="IPR025935">
    <property type="entry name" value="AbiH"/>
</dbReference>
<dbReference type="Proteomes" id="UP000286974">
    <property type="component" value="Unassembled WGS sequence"/>
</dbReference>
<sequence>MVNNSNEIAENLIIIGNGFDLSSGLQSTFSDFMKYRMPNGDDNFSELLSSFQESNSNINDIVQKFQTDEEKIIVFNFWEYLLFIKKNF</sequence>
<gene>
    <name evidence="1" type="ORF">NBRC111893_2516</name>
</gene>
<proteinExistence type="predicted"/>
<dbReference type="OrthoDB" id="9810135at2"/>
<evidence type="ECO:0000313" key="1">
    <source>
        <dbReference type="EMBL" id="GAY74370.1"/>
    </source>
</evidence>
<dbReference type="RefSeq" id="WP_160114495.1">
    <property type="nucleotide sequence ID" value="NZ_BEXA01000009.1"/>
</dbReference>
<accession>A0A401FPQ3</accession>
<keyword evidence="2" id="KW-1185">Reference proteome</keyword>